<dbReference type="EMBL" id="BJNZ01000010">
    <property type="protein sequence ID" value="GED09933.1"/>
    <property type="molecule type" value="Genomic_DNA"/>
</dbReference>
<protein>
    <submittedName>
        <fullName evidence="2">Uncharacterized protein</fullName>
    </submittedName>
</protein>
<feature type="region of interest" description="Disordered" evidence="1">
    <location>
        <begin position="1"/>
        <end position="53"/>
    </location>
</feature>
<evidence type="ECO:0000256" key="1">
    <source>
        <dbReference type="SAM" id="MobiDB-lite"/>
    </source>
</evidence>
<evidence type="ECO:0000313" key="3">
    <source>
        <dbReference type="Proteomes" id="UP000316659"/>
    </source>
</evidence>
<accession>A0A4Y4DYZ1</accession>
<feature type="compositionally biased region" description="Basic residues" evidence="1">
    <location>
        <begin position="1"/>
        <end position="14"/>
    </location>
</feature>
<sequence length="53" mass="5807">MKKKLQTRSQKKSQKSTVAPFLDGSPYPEHGRLPRTNRANLATMGGLRPAKAG</sequence>
<name>A0A4Y4DYZ1_CELCE</name>
<dbReference type="AlphaFoldDB" id="A0A4Y4DYZ1"/>
<organism evidence="2 3">
    <name type="scientific">Cellulosimicrobium cellulans</name>
    <name type="common">Arthrobacter luteus</name>
    <dbReference type="NCBI Taxonomy" id="1710"/>
    <lineage>
        <taxon>Bacteria</taxon>
        <taxon>Bacillati</taxon>
        <taxon>Actinomycetota</taxon>
        <taxon>Actinomycetes</taxon>
        <taxon>Micrococcales</taxon>
        <taxon>Promicromonosporaceae</taxon>
        <taxon>Cellulosimicrobium</taxon>
    </lineage>
</organism>
<dbReference type="Proteomes" id="UP000316659">
    <property type="component" value="Unassembled WGS sequence"/>
</dbReference>
<evidence type="ECO:0000313" key="2">
    <source>
        <dbReference type="EMBL" id="GED09933.1"/>
    </source>
</evidence>
<gene>
    <name evidence="2" type="ORF">CCE02nite_19320</name>
</gene>
<proteinExistence type="predicted"/>
<reference evidence="2 3" key="1">
    <citation type="submission" date="2019-06" db="EMBL/GenBank/DDBJ databases">
        <title>Whole genome shotgun sequence of Cellulosimicrobium cellulans NBRC 15516.</title>
        <authorList>
            <person name="Hosoyama A."/>
            <person name="Uohara A."/>
            <person name="Ohji S."/>
            <person name="Ichikawa N."/>
        </authorList>
    </citation>
    <scope>NUCLEOTIDE SEQUENCE [LARGE SCALE GENOMIC DNA]</scope>
    <source>
        <strain evidence="2 3">NBRC 15516</strain>
    </source>
</reference>
<comment type="caution">
    <text evidence="2">The sequence shown here is derived from an EMBL/GenBank/DDBJ whole genome shotgun (WGS) entry which is preliminary data.</text>
</comment>